<dbReference type="Proteomes" id="UP000886803">
    <property type="component" value="Unassembled WGS sequence"/>
</dbReference>
<dbReference type="HAMAP" id="MF_00023">
    <property type="entry name" value="SmpB"/>
    <property type="match status" value="1"/>
</dbReference>
<organism evidence="4 5">
    <name type="scientific">Candidatus Gemmiger avicola</name>
    <dbReference type="NCBI Taxonomy" id="2838605"/>
    <lineage>
        <taxon>Bacteria</taxon>
        <taxon>Bacillati</taxon>
        <taxon>Bacillota</taxon>
        <taxon>Clostridia</taxon>
        <taxon>Eubacteriales</taxon>
        <taxon>Gemmiger</taxon>
    </lineage>
</organism>
<dbReference type="InterPro" id="IPR020081">
    <property type="entry name" value="SsrA-bd_prot_CS"/>
</dbReference>
<dbReference type="GO" id="GO:0005829">
    <property type="term" value="C:cytosol"/>
    <property type="evidence" value="ECO:0007669"/>
    <property type="project" value="TreeGrafter"/>
</dbReference>
<dbReference type="NCBIfam" id="NF003843">
    <property type="entry name" value="PRK05422.1"/>
    <property type="match status" value="1"/>
</dbReference>
<gene>
    <name evidence="3 4" type="primary">smpB</name>
    <name evidence="4" type="ORF">H9945_06305</name>
</gene>
<dbReference type="GO" id="GO:0003723">
    <property type="term" value="F:RNA binding"/>
    <property type="evidence" value="ECO:0007669"/>
    <property type="project" value="UniProtKB-UniRule"/>
</dbReference>
<dbReference type="Pfam" id="PF01668">
    <property type="entry name" value="SmpB"/>
    <property type="match status" value="1"/>
</dbReference>
<comment type="similarity">
    <text evidence="3">Belongs to the SmpB family.</text>
</comment>
<comment type="subcellular location">
    <subcellularLocation>
        <location evidence="3">Cytoplasm</location>
    </subcellularLocation>
    <text evidence="3">The tmRNA-SmpB complex associates with stalled 70S ribosomes.</text>
</comment>
<dbReference type="InterPro" id="IPR023620">
    <property type="entry name" value="SmpB"/>
</dbReference>
<dbReference type="AlphaFoldDB" id="A0A9D2S3K6"/>
<dbReference type="Gene3D" id="2.40.280.10">
    <property type="match status" value="1"/>
</dbReference>
<dbReference type="GO" id="GO:0070930">
    <property type="term" value="P:trans-translation-dependent protein tagging"/>
    <property type="evidence" value="ECO:0007669"/>
    <property type="project" value="TreeGrafter"/>
</dbReference>
<evidence type="ECO:0000256" key="3">
    <source>
        <dbReference type="HAMAP-Rule" id="MF_00023"/>
    </source>
</evidence>
<protein>
    <recommendedName>
        <fullName evidence="3">SsrA-binding protein</fullName>
    </recommendedName>
    <alternativeName>
        <fullName evidence="3">Small protein B</fullName>
    </alternativeName>
</protein>
<name>A0A9D2S3K6_9FIRM</name>
<evidence type="ECO:0000256" key="1">
    <source>
        <dbReference type="ARBA" id="ARBA00022490"/>
    </source>
</evidence>
<evidence type="ECO:0000256" key="2">
    <source>
        <dbReference type="ARBA" id="ARBA00022884"/>
    </source>
</evidence>
<dbReference type="SUPFAM" id="SSF74982">
    <property type="entry name" value="Small protein B (SmpB)"/>
    <property type="match status" value="1"/>
</dbReference>
<comment type="function">
    <text evidence="3">Required for rescue of stalled ribosomes mediated by trans-translation. Binds to transfer-messenger RNA (tmRNA), required for stable association of tmRNA with ribosomes. tmRNA and SmpB together mimic tRNA shape, replacing the anticodon stem-loop with SmpB. tmRNA is encoded by the ssrA gene; the 2 termini fold to resemble tRNA(Ala) and it encodes a 'tag peptide', a short internal open reading frame. During trans-translation Ala-aminoacylated tmRNA acts like a tRNA, entering the A-site of stalled ribosomes, displacing the stalled mRNA. The ribosome then switches to translate the ORF on the tmRNA; the nascent peptide is terminated with the 'tag peptide' encoded by the tmRNA and targeted for degradation. The ribosome is freed to recommence translation, which seems to be the essential function of trans-translation.</text>
</comment>
<dbReference type="NCBIfam" id="TIGR00086">
    <property type="entry name" value="smpB"/>
    <property type="match status" value="1"/>
</dbReference>
<proteinExistence type="inferred from homology"/>
<evidence type="ECO:0000313" key="5">
    <source>
        <dbReference type="Proteomes" id="UP000886803"/>
    </source>
</evidence>
<dbReference type="PANTHER" id="PTHR30308:SF2">
    <property type="entry name" value="SSRA-BINDING PROTEIN"/>
    <property type="match status" value="1"/>
</dbReference>
<accession>A0A9D2S3K6</accession>
<dbReference type="PANTHER" id="PTHR30308">
    <property type="entry name" value="TMRNA-BINDING COMPONENT OF TRANS-TRANSLATION TAGGING COMPLEX"/>
    <property type="match status" value="1"/>
</dbReference>
<evidence type="ECO:0000313" key="4">
    <source>
        <dbReference type="EMBL" id="HJB42094.1"/>
    </source>
</evidence>
<dbReference type="InterPro" id="IPR000037">
    <property type="entry name" value="SsrA-bd_prot"/>
</dbReference>
<comment type="caution">
    <text evidence="4">The sequence shown here is derived from an EMBL/GenBank/DDBJ whole genome shotgun (WGS) entry which is preliminary data.</text>
</comment>
<sequence length="196" mass="22089">MSACDFGLFSAGFSAGRQPLLDKTYAGWYNNLPGSREKEVARVAGKEEPKKVIALNREARHEYFVMETLETGISLAGTEVKSLRAGGVNLKDAWADIDNGELILKGMHISPYEQGSIFNRDPRRPRRLLAHKAEIRRFAQELKLQGYTLIPLSLYFKHGRVKVELGLCKGKKLYDKRASAAARDAKRDIDRALKQR</sequence>
<keyword evidence="2 3" id="KW-0694">RNA-binding</keyword>
<reference evidence="4" key="2">
    <citation type="submission" date="2021-04" db="EMBL/GenBank/DDBJ databases">
        <authorList>
            <person name="Gilroy R."/>
        </authorList>
    </citation>
    <scope>NUCLEOTIDE SEQUENCE</scope>
    <source>
        <strain evidence="4">ChiBcec8-13705</strain>
    </source>
</reference>
<dbReference type="PROSITE" id="PS01317">
    <property type="entry name" value="SSRP"/>
    <property type="match status" value="1"/>
</dbReference>
<keyword evidence="1 3" id="KW-0963">Cytoplasm</keyword>
<dbReference type="EMBL" id="DWYG01000103">
    <property type="protein sequence ID" value="HJB42094.1"/>
    <property type="molecule type" value="Genomic_DNA"/>
</dbReference>
<dbReference type="CDD" id="cd09294">
    <property type="entry name" value="SmpB"/>
    <property type="match status" value="1"/>
</dbReference>
<dbReference type="GO" id="GO:0070929">
    <property type="term" value="P:trans-translation"/>
    <property type="evidence" value="ECO:0007669"/>
    <property type="project" value="UniProtKB-UniRule"/>
</dbReference>
<reference evidence="4" key="1">
    <citation type="journal article" date="2021" name="PeerJ">
        <title>Extensive microbial diversity within the chicken gut microbiome revealed by metagenomics and culture.</title>
        <authorList>
            <person name="Gilroy R."/>
            <person name="Ravi A."/>
            <person name="Getino M."/>
            <person name="Pursley I."/>
            <person name="Horton D.L."/>
            <person name="Alikhan N.F."/>
            <person name="Baker D."/>
            <person name="Gharbi K."/>
            <person name="Hall N."/>
            <person name="Watson M."/>
            <person name="Adriaenssens E.M."/>
            <person name="Foster-Nyarko E."/>
            <person name="Jarju S."/>
            <person name="Secka A."/>
            <person name="Antonio M."/>
            <person name="Oren A."/>
            <person name="Chaudhuri R.R."/>
            <person name="La Ragione R."/>
            <person name="Hildebrand F."/>
            <person name="Pallen M.J."/>
        </authorList>
    </citation>
    <scope>NUCLEOTIDE SEQUENCE</scope>
    <source>
        <strain evidence="4">ChiBcec8-13705</strain>
    </source>
</reference>